<feature type="compositionally biased region" description="Polar residues" evidence="1">
    <location>
        <begin position="100"/>
        <end position="114"/>
    </location>
</feature>
<name>A0A5J5EYV5_9PEZI</name>
<keyword evidence="3" id="KW-1185">Reference proteome</keyword>
<dbReference type="Proteomes" id="UP000326924">
    <property type="component" value="Unassembled WGS sequence"/>
</dbReference>
<dbReference type="OrthoDB" id="5398854at2759"/>
<evidence type="ECO:0008006" key="4">
    <source>
        <dbReference type="Google" id="ProtNLM"/>
    </source>
</evidence>
<evidence type="ECO:0000256" key="1">
    <source>
        <dbReference type="SAM" id="MobiDB-lite"/>
    </source>
</evidence>
<reference evidence="2 3" key="1">
    <citation type="submission" date="2019-09" db="EMBL/GenBank/DDBJ databases">
        <title>Draft genome of the ectomycorrhizal ascomycete Sphaerosporella brunnea.</title>
        <authorList>
            <consortium name="DOE Joint Genome Institute"/>
            <person name="Benucci G.M."/>
            <person name="Marozzi G."/>
            <person name="Antonielli L."/>
            <person name="Sanchez S."/>
            <person name="Marco P."/>
            <person name="Wang X."/>
            <person name="Falini L.B."/>
            <person name="Barry K."/>
            <person name="Haridas S."/>
            <person name="Lipzen A."/>
            <person name="Labutti K."/>
            <person name="Grigoriev I.V."/>
            <person name="Murat C."/>
            <person name="Martin F."/>
            <person name="Albertini E."/>
            <person name="Donnini D."/>
            <person name="Bonito G."/>
        </authorList>
    </citation>
    <scope>NUCLEOTIDE SEQUENCE [LARGE SCALE GENOMIC DNA]</scope>
    <source>
        <strain evidence="2 3">Sb_GMNB300</strain>
    </source>
</reference>
<sequence>MQFEQPSYTQPFGYPQGTYHPYTSPQPGMPRPPQPYFDAAAAYGVPTPAPSPRTPSSTRRRTNTPAQVPQEFMGAEYVKRPSSSRRHASETYGEYEHRSSATSPRPGTSHSGRPTSYGMHTPLHTPPPTSHTHHGTPMPHGAPMPNIYAYGFPPGAGEYFAPSYTPAPGPQSPPPFVAEGRRSRSHHRRENTWSGENSPRSPHRTGSAKPTGPQRSATEPMPTTDHDELRRKAAEAGIPSDYSLKNWDPNERPIILLGSVFDANSLGEWVFNWTKYHHGRTHEATRTAGGLWELLIELSSKIKRARDFFDSIQNPSNKEILEEFMDSGERLWQKLKNLLKACEEYMWTGARRVSSPKQQDGKSTKVQMGKQSGAEFVDAMFNGEKEWEKTERLMRGMATWCQRFQVNCEEILMRPDA</sequence>
<dbReference type="InParanoid" id="A0A5J5EYV5"/>
<feature type="region of interest" description="Disordered" evidence="1">
    <location>
        <begin position="1"/>
        <end position="140"/>
    </location>
</feature>
<gene>
    <name evidence="2" type="ORF">FN846DRAFT_945415</name>
</gene>
<protein>
    <recommendedName>
        <fullName evidence="4">Vegetative cell wall protein gp1</fullName>
    </recommendedName>
</protein>
<feature type="region of interest" description="Disordered" evidence="1">
    <location>
        <begin position="161"/>
        <end position="229"/>
    </location>
</feature>
<dbReference type="EMBL" id="VXIS01000069">
    <property type="protein sequence ID" value="KAA8908318.1"/>
    <property type="molecule type" value="Genomic_DNA"/>
</dbReference>
<feature type="compositionally biased region" description="Pro residues" evidence="1">
    <location>
        <begin position="165"/>
        <end position="176"/>
    </location>
</feature>
<organism evidence="2 3">
    <name type="scientific">Sphaerosporella brunnea</name>
    <dbReference type="NCBI Taxonomy" id="1250544"/>
    <lineage>
        <taxon>Eukaryota</taxon>
        <taxon>Fungi</taxon>
        <taxon>Dikarya</taxon>
        <taxon>Ascomycota</taxon>
        <taxon>Pezizomycotina</taxon>
        <taxon>Pezizomycetes</taxon>
        <taxon>Pezizales</taxon>
        <taxon>Pyronemataceae</taxon>
        <taxon>Sphaerosporella</taxon>
    </lineage>
</organism>
<evidence type="ECO:0000313" key="2">
    <source>
        <dbReference type="EMBL" id="KAA8908318.1"/>
    </source>
</evidence>
<comment type="caution">
    <text evidence="2">The sequence shown here is derived from an EMBL/GenBank/DDBJ whole genome shotgun (WGS) entry which is preliminary data.</text>
</comment>
<accession>A0A5J5EYV5</accession>
<feature type="compositionally biased region" description="Polar residues" evidence="1">
    <location>
        <begin position="1"/>
        <end position="10"/>
    </location>
</feature>
<proteinExistence type="predicted"/>
<evidence type="ECO:0000313" key="3">
    <source>
        <dbReference type="Proteomes" id="UP000326924"/>
    </source>
</evidence>
<dbReference type="AlphaFoldDB" id="A0A5J5EYV5"/>